<dbReference type="AlphaFoldDB" id="A0A1Q9LQN7"/>
<evidence type="ECO:0000313" key="8">
    <source>
        <dbReference type="Proteomes" id="UP000186040"/>
    </source>
</evidence>
<keyword evidence="3" id="KW-0902">Two-component regulatory system</keyword>
<keyword evidence="1" id="KW-0808">Transferase</keyword>
<evidence type="ECO:0000256" key="5">
    <source>
        <dbReference type="SAM" id="Phobius"/>
    </source>
</evidence>
<dbReference type="InterPro" id="IPR011712">
    <property type="entry name" value="Sig_transdc_His_kin_sub3_dim/P"/>
</dbReference>
<dbReference type="CDD" id="cd16917">
    <property type="entry name" value="HATPase_UhpB-NarQ-NarX-like"/>
    <property type="match status" value="1"/>
</dbReference>
<organism evidence="7 8">
    <name type="scientific">Actinokineospora bangkokensis</name>
    <dbReference type="NCBI Taxonomy" id="1193682"/>
    <lineage>
        <taxon>Bacteria</taxon>
        <taxon>Bacillati</taxon>
        <taxon>Actinomycetota</taxon>
        <taxon>Actinomycetes</taxon>
        <taxon>Pseudonocardiales</taxon>
        <taxon>Pseudonocardiaceae</taxon>
        <taxon>Actinokineospora</taxon>
    </lineage>
</organism>
<keyword evidence="5" id="KW-0812">Transmembrane</keyword>
<keyword evidence="5" id="KW-0472">Membrane</keyword>
<feature type="transmembrane region" description="Helical" evidence="5">
    <location>
        <begin position="47"/>
        <end position="66"/>
    </location>
</feature>
<evidence type="ECO:0000256" key="4">
    <source>
        <dbReference type="SAM" id="MobiDB-lite"/>
    </source>
</evidence>
<evidence type="ECO:0000259" key="6">
    <source>
        <dbReference type="Pfam" id="PF07730"/>
    </source>
</evidence>
<comment type="caution">
    <text evidence="7">The sequence shown here is derived from an EMBL/GenBank/DDBJ whole genome shotgun (WGS) entry which is preliminary data.</text>
</comment>
<keyword evidence="5" id="KW-1133">Transmembrane helix</keyword>
<feature type="transmembrane region" description="Helical" evidence="5">
    <location>
        <begin position="104"/>
        <end position="137"/>
    </location>
</feature>
<dbReference type="GO" id="GO:0016020">
    <property type="term" value="C:membrane"/>
    <property type="evidence" value="ECO:0007669"/>
    <property type="project" value="InterPro"/>
</dbReference>
<accession>A0A1Q9LQN7</accession>
<sequence>MDAVRSEVVVAGWTRTRRVWLLLGVAVSLGFLPRSVLAVLRDDHPGWAKALLLTAVAAFGVGGVAVPWTSRRVGERTRVAGCAALLVLGSAITLALGPDASSAVVFAAALTALMLPSLWVLALDGAVVAVFAVLTVFDIGLTGGWGALTTLVSVTMALGFIGRLTRTVRELRRARDEIATLAAAAERNRVARDLHDLLGHSLTTITVKASLARRVLERGDDPGRALAEVRELEELARQATQDVRAAVSGYREVTLAAELAGAGAALRAAGVTAELPSAVDTVAPALRGVFGHVVREATTNVLRHSGASRCTVRLGPDWVEVRDDGRGGAAGAPGSGLAGLRERLAEVGGALEAGPLPQGGFRLRAVVPSGVVPSGGVPSGAAPSDGVRSGVVPS</sequence>
<dbReference type="GO" id="GO:0000155">
    <property type="term" value="F:phosphorelay sensor kinase activity"/>
    <property type="evidence" value="ECO:0007669"/>
    <property type="project" value="InterPro"/>
</dbReference>
<feature type="region of interest" description="Disordered" evidence="4">
    <location>
        <begin position="372"/>
        <end position="394"/>
    </location>
</feature>
<keyword evidence="8" id="KW-1185">Reference proteome</keyword>
<dbReference type="SUPFAM" id="SSF55874">
    <property type="entry name" value="ATPase domain of HSP90 chaperone/DNA topoisomerase II/histidine kinase"/>
    <property type="match status" value="1"/>
</dbReference>
<dbReference type="EMBL" id="MKQR01000007">
    <property type="protein sequence ID" value="OLR94332.1"/>
    <property type="molecule type" value="Genomic_DNA"/>
</dbReference>
<dbReference type="InterPro" id="IPR050482">
    <property type="entry name" value="Sensor_HK_TwoCompSys"/>
</dbReference>
<feature type="compositionally biased region" description="Low complexity" evidence="4">
    <location>
        <begin position="372"/>
        <end position="384"/>
    </location>
</feature>
<dbReference type="Gene3D" id="3.30.565.10">
    <property type="entry name" value="Histidine kinase-like ATPase, C-terminal domain"/>
    <property type="match status" value="1"/>
</dbReference>
<dbReference type="STRING" id="1193682.BJP25_11220"/>
<proteinExistence type="predicted"/>
<name>A0A1Q9LQN7_9PSEU</name>
<dbReference type="PANTHER" id="PTHR24421">
    <property type="entry name" value="NITRATE/NITRITE SENSOR PROTEIN NARX-RELATED"/>
    <property type="match status" value="1"/>
</dbReference>
<evidence type="ECO:0000256" key="2">
    <source>
        <dbReference type="ARBA" id="ARBA00022777"/>
    </source>
</evidence>
<dbReference type="PANTHER" id="PTHR24421:SF63">
    <property type="entry name" value="SENSOR HISTIDINE KINASE DESK"/>
    <property type="match status" value="1"/>
</dbReference>
<dbReference type="Pfam" id="PF07730">
    <property type="entry name" value="HisKA_3"/>
    <property type="match status" value="1"/>
</dbReference>
<evidence type="ECO:0000313" key="7">
    <source>
        <dbReference type="EMBL" id="OLR94332.1"/>
    </source>
</evidence>
<reference evidence="7 8" key="1">
    <citation type="submission" date="2016-10" db="EMBL/GenBank/DDBJ databases">
        <title>The Draft Genome Sequence of Actinokineospora bangkokensis 44EHWT reveals the biosynthetic pathway of antifungal compounds Thailandins with unusual extender unit butylmalonyl-CoA.</title>
        <authorList>
            <person name="Greule A."/>
            <person name="Intra B."/>
            <person name="Flemming S."/>
            <person name="Rommel M.G."/>
            <person name="Panbangred W."/>
            <person name="Bechthold A."/>
        </authorList>
    </citation>
    <scope>NUCLEOTIDE SEQUENCE [LARGE SCALE GENOMIC DNA]</scope>
    <source>
        <strain evidence="7 8">44EHW</strain>
    </source>
</reference>
<keyword evidence="2" id="KW-0418">Kinase</keyword>
<dbReference type="Gene3D" id="1.20.5.1930">
    <property type="match status" value="1"/>
</dbReference>
<feature type="domain" description="Signal transduction histidine kinase subgroup 3 dimerisation and phosphoacceptor" evidence="6">
    <location>
        <begin position="186"/>
        <end position="254"/>
    </location>
</feature>
<feature type="transmembrane region" description="Helical" evidence="5">
    <location>
        <begin position="78"/>
        <end position="97"/>
    </location>
</feature>
<evidence type="ECO:0000256" key="3">
    <source>
        <dbReference type="ARBA" id="ARBA00023012"/>
    </source>
</evidence>
<dbReference type="GO" id="GO:0046983">
    <property type="term" value="F:protein dimerization activity"/>
    <property type="evidence" value="ECO:0007669"/>
    <property type="project" value="InterPro"/>
</dbReference>
<gene>
    <name evidence="7" type="ORF">BJP25_11220</name>
</gene>
<evidence type="ECO:0000256" key="1">
    <source>
        <dbReference type="ARBA" id="ARBA00022679"/>
    </source>
</evidence>
<feature type="transmembrane region" description="Helical" evidence="5">
    <location>
        <begin position="20"/>
        <end position="40"/>
    </location>
</feature>
<dbReference type="InterPro" id="IPR036890">
    <property type="entry name" value="HATPase_C_sf"/>
</dbReference>
<feature type="transmembrane region" description="Helical" evidence="5">
    <location>
        <begin position="143"/>
        <end position="165"/>
    </location>
</feature>
<dbReference type="Proteomes" id="UP000186040">
    <property type="component" value="Unassembled WGS sequence"/>
</dbReference>
<protein>
    <recommendedName>
        <fullName evidence="6">Signal transduction histidine kinase subgroup 3 dimerisation and phosphoacceptor domain-containing protein</fullName>
    </recommendedName>
</protein>